<gene>
    <name evidence="2" type="ORF">CLIB1423_19S02388</name>
</gene>
<feature type="compositionally biased region" description="Low complexity" evidence="1">
    <location>
        <begin position="436"/>
        <end position="455"/>
    </location>
</feature>
<evidence type="ECO:0000256" key="1">
    <source>
        <dbReference type="SAM" id="MobiDB-lite"/>
    </source>
</evidence>
<feature type="compositionally biased region" description="Low complexity" evidence="1">
    <location>
        <begin position="308"/>
        <end position="331"/>
    </location>
</feature>
<dbReference type="AlphaFoldDB" id="A0A9P0QSR9"/>
<dbReference type="Proteomes" id="UP000837801">
    <property type="component" value="Unassembled WGS sequence"/>
</dbReference>
<keyword evidence="3" id="KW-1185">Reference proteome</keyword>
<feature type="region of interest" description="Disordered" evidence="1">
    <location>
        <begin position="128"/>
        <end position="399"/>
    </location>
</feature>
<feature type="region of interest" description="Disordered" evidence="1">
    <location>
        <begin position="691"/>
        <end position="746"/>
    </location>
</feature>
<dbReference type="EMBL" id="CAKXYY010000019">
    <property type="protein sequence ID" value="CAH2354910.1"/>
    <property type="molecule type" value="Genomic_DNA"/>
</dbReference>
<proteinExistence type="predicted"/>
<evidence type="ECO:0000313" key="2">
    <source>
        <dbReference type="EMBL" id="CAH2354910.1"/>
    </source>
</evidence>
<feature type="compositionally biased region" description="Gly residues" evidence="1">
    <location>
        <begin position="456"/>
        <end position="465"/>
    </location>
</feature>
<organism evidence="2 3">
    <name type="scientific">[Candida] railenensis</name>
    <dbReference type="NCBI Taxonomy" id="45579"/>
    <lineage>
        <taxon>Eukaryota</taxon>
        <taxon>Fungi</taxon>
        <taxon>Dikarya</taxon>
        <taxon>Ascomycota</taxon>
        <taxon>Saccharomycotina</taxon>
        <taxon>Pichiomycetes</taxon>
        <taxon>Debaryomycetaceae</taxon>
        <taxon>Kurtzmaniella</taxon>
    </lineage>
</organism>
<feature type="compositionally biased region" description="Basic and acidic residues" evidence="1">
    <location>
        <begin position="712"/>
        <end position="721"/>
    </location>
</feature>
<dbReference type="OrthoDB" id="4026747at2759"/>
<feature type="compositionally biased region" description="Low complexity" evidence="1">
    <location>
        <begin position="250"/>
        <end position="270"/>
    </location>
</feature>
<feature type="compositionally biased region" description="Polar residues" evidence="1">
    <location>
        <begin position="364"/>
        <end position="377"/>
    </location>
</feature>
<comment type="caution">
    <text evidence="2">The sequence shown here is derived from an EMBL/GenBank/DDBJ whole genome shotgun (WGS) entry which is preliminary data.</text>
</comment>
<accession>A0A9P0QSR9</accession>
<protein>
    <submittedName>
        <fullName evidence="2">Uncharacterized protein</fullName>
    </submittedName>
</protein>
<feature type="compositionally biased region" description="Acidic residues" evidence="1">
    <location>
        <begin position="157"/>
        <end position="193"/>
    </location>
</feature>
<evidence type="ECO:0000313" key="3">
    <source>
        <dbReference type="Proteomes" id="UP000837801"/>
    </source>
</evidence>
<feature type="compositionally biased region" description="Polar residues" evidence="1">
    <location>
        <begin position="240"/>
        <end position="249"/>
    </location>
</feature>
<reference evidence="2" key="1">
    <citation type="submission" date="2022-03" db="EMBL/GenBank/DDBJ databases">
        <authorList>
            <person name="Legras J.-L."/>
            <person name="Devillers H."/>
            <person name="Grondin C."/>
        </authorList>
    </citation>
    <scope>NUCLEOTIDE SEQUENCE</scope>
    <source>
        <strain evidence="2">CLIB 1423</strain>
    </source>
</reference>
<feature type="compositionally biased region" description="Polar residues" evidence="1">
    <location>
        <begin position="278"/>
        <end position="301"/>
    </location>
</feature>
<sequence>MEIKFGYTLDNSDEGEGVLHQTLLKIWKLTNHSEVSMLNSGQSVTSRGKLNEEVDEVRRLNYRSWRLLQIGHSDRRQTLQGKFSPILNFKEVESEGMILRDSAPSAKQFLKNRDNSLFSDLSTRSTLFSHQSGTRTDQELDLDGGDNVKGSNRIEIESDSESDISDISEVDEDEELDDEDDYFDSESEAESVGEDTSPAAGAHKDKHNGGGKVEAGTPRSPQEREVPLPRSKTSFVRGFSPSNVSIAFNQSQPVQAPASAAGPSGTQSSTNLFKRNAADSQNIFFIANSPSPTENSTSRGTSNDKNDNNNNNNNNAKTSSTVATRSVSVSGSGSGSGVGSMPGVNERQRSDSLFQSPPKEKQLTKSISHRSCSSTDISENENDNDSAWQSVSSEDEEEDVILNRKEELVFSKRSIELPIRANTDPTMVTHSESISITHNNNNNHNSGKSHSDMGGSHNGGSGSGGSYQPRSLLSGLFLNRMAEKPSLKRSSTTDVMRAASSSNGNSLIVGSDKNKQSILFDNHVNSVGAGSDGGNGGKKPNSLLDFKRHSYQNTAMNAESLPLAKKDSIVGISDFNVVTQTPTIKSLSVRSNSTVDIIAEETGSPESLLTPNYSNGVGSDVETLSSSLNKYSVRRSTSSLSINGLLSKSSMNLSGFFRNGNGNSGAKLNGENEGMLPSRRSFVMNGIFKKKEESPKGAAKTTKSEQYQPAKGGEDKIEKVESQPLKSPSTSVNTDNTAAATPKYTPKQNKIRSNLSTELSESLKDSIIIDYKLGKIPLPEKVIESGKLEKFILEDEGDDYHSKGW</sequence>
<feature type="compositionally biased region" description="Polar residues" evidence="1">
    <location>
        <begin position="724"/>
        <end position="739"/>
    </location>
</feature>
<name>A0A9P0QSR9_9ASCO</name>
<feature type="region of interest" description="Disordered" evidence="1">
    <location>
        <begin position="436"/>
        <end position="468"/>
    </location>
</feature>